<feature type="region of interest" description="Disordered" evidence="1">
    <location>
        <begin position="1"/>
        <end position="41"/>
    </location>
</feature>
<dbReference type="Proteomes" id="UP000198558">
    <property type="component" value="Unassembled WGS sequence"/>
</dbReference>
<reference evidence="3" key="1">
    <citation type="submission" date="2016-10" db="EMBL/GenBank/DDBJ databases">
        <authorList>
            <person name="Varghese N."/>
            <person name="Submissions S."/>
        </authorList>
    </citation>
    <scope>NUCLEOTIDE SEQUENCE [LARGE SCALE GENOMIC DNA]</scope>
    <source>
        <strain evidence="3">DSM 1551</strain>
    </source>
</reference>
<dbReference type="InterPro" id="IPR021210">
    <property type="entry name" value="Exosporium_BclB"/>
</dbReference>
<keyword evidence="3" id="KW-1185">Reference proteome</keyword>
<feature type="non-terminal residue" evidence="2">
    <location>
        <position position="1"/>
    </location>
</feature>
<dbReference type="GeneID" id="78288426"/>
<protein>
    <submittedName>
        <fullName evidence="2">BclB C-terminal domain-containing protein</fullName>
    </submittedName>
</protein>
<dbReference type="NCBIfam" id="TIGR03721">
    <property type="entry name" value="exospore_TM"/>
    <property type="match status" value="1"/>
</dbReference>
<evidence type="ECO:0000313" key="2">
    <source>
        <dbReference type="EMBL" id="SET50374.1"/>
    </source>
</evidence>
<evidence type="ECO:0000256" key="1">
    <source>
        <dbReference type="SAM" id="MobiDB-lite"/>
    </source>
</evidence>
<organism evidence="2 3">
    <name type="scientific">Thomasclavelia cocleata</name>
    <dbReference type="NCBI Taxonomy" id="69824"/>
    <lineage>
        <taxon>Bacteria</taxon>
        <taxon>Bacillati</taxon>
        <taxon>Bacillota</taxon>
        <taxon>Erysipelotrichia</taxon>
        <taxon>Erysipelotrichales</taxon>
        <taxon>Coprobacillaceae</taxon>
        <taxon>Thomasclavelia</taxon>
    </lineage>
</organism>
<dbReference type="EMBL" id="FOIN01000015">
    <property type="protein sequence ID" value="SET50374.1"/>
    <property type="molecule type" value="Genomic_DNA"/>
</dbReference>
<sequence length="216" mass="20640">TGADGATGPTGATGSTGADGATGPTGATGNTGANGATGPTGPAGSTSIIPYASGLPITLTTIAGGLIGTPAYLGFGSSGEGLSIVGNTIDLTNPAGTLTNFAFTLPRDGTITAINVYFSTTAALSLIGSTVTINAQLYQSSTPNNTFTAIASSLVSLTPALTGVLSIGSISKGTLTGLSIPVQTGNRILLVLTASASGLSLVNTVVGYASASIAIV</sequence>
<name>A0A1I0EYD8_9FIRM</name>
<evidence type="ECO:0000313" key="3">
    <source>
        <dbReference type="Proteomes" id="UP000198558"/>
    </source>
</evidence>
<accession>A0A1I0EYD8</accession>
<proteinExistence type="predicted"/>
<dbReference type="InterPro" id="IPR008160">
    <property type="entry name" value="Collagen"/>
</dbReference>
<dbReference type="RefSeq" id="WP_272481904.1">
    <property type="nucleotide sequence ID" value="NZ_FOIN01000015.1"/>
</dbReference>
<dbReference type="AlphaFoldDB" id="A0A1I0EYD8"/>
<gene>
    <name evidence="2" type="ORF">SAMN04489758_11523</name>
</gene>
<dbReference type="Pfam" id="PF01391">
    <property type="entry name" value="Collagen"/>
    <property type="match status" value="1"/>
</dbReference>